<accession>A0A0D2MCM9</accession>
<dbReference type="AlphaFoldDB" id="A0A0D2MCM9"/>
<dbReference type="GO" id="GO:0006397">
    <property type="term" value="P:mRNA processing"/>
    <property type="evidence" value="ECO:0007669"/>
    <property type="project" value="UniProtKB-KW"/>
</dbReference>
<keyword evidence="1" id="KW-0507">mRNA processing</keyword>
<keyword evidence="3" id="KW-1185">Reference proteome</keyword>
<dbReference type="Pfam" id="PF13917">
    <property type="entry name" value="zf-CCHC_3"/>
    <property type="match status" value="1"/>
</dbReference>
<sequence>MSKYAPHGGRSSNQPRATSSTICQKCLGRGHFIYECKGSRPYLTRPSRTQQLENPKLLAKLKADGKPSVEVPEEFKRPYVPFFDIPV</sequence>
<dbReference type="GO" id="GO:0008270">
    <property type="term" value="F:zinc ion binding"/>
    <property type="evidence" value="ECO:0007669"/>
    <property type="project" value="InterPro"/>
</dbReference>
<gene>
    <name evidence="2" type="ORF">HYPSUDRAFT_42318</name>
</gene>
<evidence type="ECO:0008006" key="4">
    <source>
        <dbReference type="Google" id="ProtNLM"/>
    </source>
</evidence>
<organism evidence="2 3">
    <name type="scientific">Hypholoma sublateritium (strain FD-334 SS-4)</name>
    <dbReference type="NCBI Taxonomy" id="945553"/>
    <lineage>
        <taxon>Eukaryota</taxon>
        <taxon>Fungi</taxon>
        <taxon>Dikarya</taxon>
        <taxon>Basidiomycota</taxon>
        <taxon>Agaricomycotina</taxon>
        <taxon>Agaricomycetes</taxon>
        <taxon>Agaricomycetidae</taxon>
        <taxon>Agaricales</taxon>
        <taxon>Agaricineae</taxon>
        <taxon>Strophariaceae</taxon>
        <taxon>Hypholoma</taxon>
    </lineage>
</organism>
<name>A0A0D2MCM9_HYPSF</name>
<evidence type="ECO:0000256" key="1">
    <source>
        <dbReference type="ARBA" id="ARBA00022664"/>
    </source>
</evidence>
<dbReference type="SUPFAM" id="SSF57756">
    <property type="entry name" value="Retrovirus zinc finger-like domains"/>
    <property type="match status" value="1"/>
</dbReference>
<dbReference type="OrthoDB" id="437973at2759"/>
<dbReference type="OMA" id="ECKGQRP"/>
<dbReference type="InterPro" id="IPR036875">
    <property type="entry name" value="Znf_CCHC_sf"/>
</dbReference>
<dbReference type="EMBL" id="KN817560">
    <property type="protein sequence ID" value="KJA21193.1"/>
    <property type="molecule type" value="Genomic_DNA"/>
</dbReference>
<proteinExistence type="predicted"/>
<evidence type="ECO:0000313" key="2">
    <source>
        <dbReference type="EMBL" id="KJA21193.1"/>
    </source>
</evidence>
<evidence type="ECO:0000313" key="3">
    <source>
        <dbReference type="Proteomes" id="UP000054270"/>
    </source>
</evidence>
<dbReference type="GO" id="GO:0003676">
    <property type="term" value="F:nucleic acid binding"/>
    <property type="evidence" value="ECO:0007669"/>
    <property type="project" value="InterPro"/>
</dbReference>
<dbReference type="Proteomes" id="UP000054270">
    <property type="component" value="Unassembled WGS sequence"/>
</dbReference>
<protein>
    <recommendedName>
        <fullName evidence="4">Zinc knuckle domain-containing protein</fullName>
    </recommendedName>
</protein>
<reference evidence="3" key="1">
    <citation type="submission" date="2014-04" db="EMBL/GenBank/DDBJ databases">
        <title>Evolutionary Origins and Diversification of the Mycorrhizal Mutualists.</title>
        <authorList>
            <consortium name="DOE Joint Genome Institute"/>
            <consortium name="Mycorrhizal Genomics Consortium"/>
            <person name="Kohler A."/>
            <person name="Kuo A."/>
            <person name="Nagy L.G."/>
            <person name="Floudas D."/>
            <person name="Copeland A."/>
            <person name="Barry K.W."/>
            <person name="Cichocki N."/>
            <person name="Veneault-Fourrey C."/>
            <person name="LaButti K."/>
            <person name="Lindquist E.A."/>
            <person name="Lipzen A."/>
            <person name="Lundell T."/>
            <person name="Morin E."/>
            <person name="Murat C."/>
            <person name="Riley R."/>
            <person name="Ohm R."/>
            <person name="Sun H."/>
            <person name="Tunlid A."/>
            <person name="Henrissat B."/>
            <person name="Grigoriev I.V."/>
            <person name="Hibbett D.S."/>
            <person name="Martin F."/>
        </authorList>
    </citation>
    <scope>NUCLEOTIDE SEQUENCE [LARGE SCALE GENOMIC DNA]</scope>
    <source>
        <strain evidence="3">FD-334 SS-4</strain>
    </source>
</reference>